<dbReference type="InterPro" id="IPR000182">
    <property type="entry name" value="GNAT_dom"/>
</dbReference>
<evidence type="ECO:0000256" key="1">
    <source>
        <dbReference type="ARBA" id="ARBA00022679"/>
    </source>
</evidence>
<name>A0A2U2CJ27_9RHOB</name>
<dbReference type="OrthoDB" id="9803233at2"/>
<evidence type="ECO:0000259" key="3">
    <source>
        <dbReference type="PROSITE" id="PS51186"/>
    </source>
</evidence>
<dbReference type="PANTHER" id="PTHR43877:SF5">
    <property type="entry name" value="BLL8307 PROTEIN"/>
    <property type="match status" value="1"/>
</dbReference>
<dbReference type="RefSeq" id="WP_109531672.1">
    <property type="nucleotide sequence ID" value="NZ_QEYD01000001.1"/>
</dbReference>
<sequence>MAVSISPDTPRDPAVSALLQASHAYLQSLYDPEDNHFLSIDALCAPDIRFFTARLAGKPVGTAALALRAGYGEIKSMYVDPGARGHGAAKALMARLIGEGRALGLPALKLETGPRNTEALALYAGHGFTRCGPFGDYRESPASVFMGLAL</sequence>
<comment type="caution">
    <text evidence="4">The sequence shown here is derived from an EMBL/GenBank/DDBJ whole genome shotgun (WGS) entry which is preliminary data.</text>
</comment>
<dbReference type="SUPFAM" id="SSF55729">
    <property type="entry name" value="Acyl-CoA N-acyltransferases (Nat)"/>
    <property type="match status" value="1"/>
</dbReference>
<dbReference type="PANTHER" id="PTHR43877">
    <property type="entry name" value="AMINOALKYLPHOSPHONATE N-ACETYLTRANSFERASE-RELATED-RELATED"/>
    <property type="match status" value="1"/>
</dbReference>
<evidence type="ECO:0000313" key="4">
    <source>
        <dbReference type="EMBL" id="PWE31872.1"/>
    </source>
</evidence>
<dbReference type="Proteomes" id="UP000244940">
    <property type="component" value="Unassembled WGS sequence"/>
</dbReference>
<dbReference type="InterPro" id="IPR016181">
    <property type="entry name" value="Acyl_CoA_acyltransferase"/>
</dbReference>
<gene>
    <name evidence="4" type="ORF">C4N9_02410</name>
</gene>
<keyword evidence="2" id="KW-0012">Acyltransferase</keyword>
<organism evidence="4 5">
    <name type="scientific">Pararhodobacter marinus</name>
    <dbReference type="NCBI Taxonomy" id="2184063"/>
    <lineage>
        <taxon>Bacteria</taxon>
        <taxon>Pseudomonadati</taxon>
        <taxon>Pseudomonadota</taxon>
        <taxon>Alphaproteobacteria</taxon>
        <taxon>Rhodobacterales</taxon>
        <taxon>Paracoccaceae</taxon>
        <taxon>Pararhodobacter</taxon>
    </lineage>
</organism>
<accession>A0A2U2CJ27</accession>
<dbReference type="GeneID" id="94363734"/>
<dbReference type="Pfam" id="PF00583">
    <property type="entry name" value="Acetyltransf_1"/>
    <property type="match status" value="1"/>
</dbReference>
<evidence type="ECO:0000313" key="5">
    <source>
        <dbReference type="Proteomes" id="UP000244940"/>
    </source>
</evidence>
<dbReference type="GO" id="GO:0016747">
    <property type="term" value="F:acyltransferase activity, transferring groups other than amino-acyl groups"/>
    <property type="evidence" value="ECO:0007669"/>
    <property type="project" value="InterPro"/>
</dbReference>
<evidence type="ECO:0000256" key="2">
    <source>
        <dbReference type="ARBA" id="ARBA00023315"/>
    </source>
</evidence>
<dbReference type="AlphaFoldDB" id="A0A2U2CJ27"/>
<dbReference type="PROSITE" id="PS51186">
    <property type="entry name" value="GNAT"/>
    <property type="match status" value="1"/>
</dbReference>
<dbReference type="EMBL" id="QEYD01000001">
    <property type="protein sequence ID" value="PWE31872.1"/>
    <property type="molecule type" value="Genomic_DNA"/>
</dbReference>
<dbReference type="Gene3D" id="3.40.630.30">
    <property type="match status" value="1"/>
</dbReference>
<protein>
    <submittedName>
        <fullName evidence="4">GNAT family N-acetyltransferase</fullName>
    </submittedName>
</protein>
<keyword evidence="1 4" id="KW-0808">Transferase</keyword>
<keyword evidence="5" id="KW-1185">Reference proteome</keyword>
<feature type="domain" description="N-acetyltransferase" evidence="3">
    <location>
        <begin position="3"/>
        <end position="150"/>
    </location>
</feature>
<reference evidence="4 5" key="1">
    <citation type="submission" date="2018-05" db="EMBL/GenBank/DDBJ databases">
        <title>Pararhodobacter marina sp. nov., isolated from deep-sea water of the Indian Ocean.</title>
        <authorList>
            <person name="Lai Q.Sr."/>
            <person name="Liu X."/>
            <person name="Shao Z."/>
        </authorList>
    </citation>
    <scope>NUCLEOTIDE SEQUENCE [LARGE SCALE GENOMIC DNA]</scope>
    <source>
        <strain evidence="4 5">CIC4N-9</strain>
    </source>
</reference>
<dbReference type="InterPro" id="IPR050832">
    <property type="entry name" value="Bact_Acetyltransf"/>
</dbReference>
<proteinExistence type="predicted"/>
<dbReference type="CDD" id="cd04301">
    <property type="entry name" value="NAT_SF"/>
    <property type="match status" value="1"/>
</dbReference>